<dbReference type="GO" id="GO:0006508">
    <property type="term" value="P:proteolysis"/>
    <property type="evidence" value="ECO:0007669"/>
    <property type="project" value="UniProtKB-KW"/>
</dbReference>
<dbReference type="PROSITE" id="PS51257">
    <property type="entry name" value="PROKAR_LIPOPROTEIN"/>
    <property type="match status" value="1"/>
</dbReference>
<dbReference type="InterPro" id="IPR035940">
    <property type="entry name" value="CAP_sf"/>
</dbReference>
<dbReference type="GO" id="GO:0008233">
    <property type="term" value="F:peptidase activity"/>
    <property type="evidence" value="ECO:0007669"/>
    <property type="project" value="UniProtKB-KW"/>
</dbReference>
<keyword evidence="2" id="KW-0378">Hydrolase</keyword>
<feature type="domain" description="SCP" evidence="1">
    <location>
        <begin position="49"/>
        <end position="165"/>
    </location>
</feature>
<evidence type="ECO:0000313" key="2">
    <source>
        <dbReference type="EMBL" id="GLQ35446.1"/>
    </source>
</evidence>
<dbReference type="Gene3D" id="3.40.33.10">
    <property type="entry name" value="CAP"/>
    <property type="match status" value="1"/>
</dbReference>
<dbReference type="PANTHER" id="PTHR31157">
    <property type="entry name" value="SCP DOMAIN-CONTAINING PROTEIN"/>
    <property type="match status" value="1"/>
</dbReference>
<keyword evidence="2" id="KW-0645">Protease</keyword>
<reference evidence="3" key="1">
    <citation type="journal article" date="2019" name="Int. J. Syst. Evol. Microbiol.">
        <title>The Global Catalogue of Microorganisms (GCM) 10K type strain sequencing project: providing services to taxonomists for standard genome sequencing and annotation.</title>
        <authorList>
            <consortium name="The Broad Institute Genomics Platform"/>
            <consortium name="The Broad Institute Genome Sequencing Center for Infectious Disease"/>
            <person name="Wu L."/>
            <person name="Ma J."/>
        </authorList>
    </citation>
    <scope>NUCLEOTIDE SEQUENCE [LARGE SCALE GENOMIC DNA]</scope>
    <source>
        <strain evidence="3">NBRC 110140</strain>
    </source>
</reference>
<comment type="caution">
    <text evidence="2">The sequence shown here is derived from an EMBL/GenBank/DDBJ whole genome shotgun (WGS) entry which is preliminary data.</text>
</comment>
<dbReference type="SUPFAM" id="SSF55797">
    <property type="entry name" value="PR-1-like"/>
    <property type="match status" value="1"/>
</dbReference>
<name>A0ABQ5VVI5_9RHOB</name>
<dbReference type="CDD" id="cd05379">
    <property type="entry name" value="CAP_bacterial"/>
    <property type="match status" value="1"/>
</dbReference>
<protein>
    <submittedName>
        <fullName evidence="2">Serine protease</fullName>
    </submittedName>
</protein>
<gene>
    <name evidence="2" type="ORF">GCM10007939_17290</name>
</gene>
<dbReference type="EMBL" id="BSNN01000004">
    <property type="protein sequence ID" value="GLQ35446.1"/>
    <property type="molecule type" value="Genomic_DNA"/>
</dbReference>
<evidence type="ECO:0000259" key="1">
    <source>
        <dbReference type="Pfam" id="PF00188"/>
    </source>
</evidence>
<dbReference type="PANTHER" id="PTHR31157:SF1">
    <property type="entry name" value="SCP DOMAIN-CONTAINING PROTEIN"/>
    <property type="match status" value="1"/>
</dbReference>
<dbReference type="RefSeq" id="WP_284377894.1">
    <property type="nucleotide sequence ID" value="NZ_BSNN01000004.1"/>
</dbReference>
<dbReference type="InterPro" id="IPR014044">
    <property type="entry name" value="CAP_dom"/>
</dbReference>
<organism evidence="2 3">
    <name type="scientific">Amylibacter marinus</name>
    <dbReference type="NCBI Taxonomy" id="1475483"/>
    <lineage>
        <taxon>Bacteria</taxon>
        <taxon>Pseudomonadati</taxon>
        <taxon>Pseudomonadota</taxon>
        <taxon>Alphaproteobacteria</taxon>
        <taxon>Rhodobacterales</taxon>
        <taxon>Paracoccaceae</taxon>
        <taxon>Amylibacter</taxon>
    </lineage>
</organism>
<proteinExistence type="predicted"/>
<dbReference type="Pfam" id="PF00188">
    <property type="entry name" value="CAP"/>
    <property type="match status" value="1"/>
</dbReference>
<evidence type="ECO:0000313" key="3">
    <source>
        <dbReference type="Proteomes" id="UP001156694"/>
    </source>
</evidence>
<dbReference type="Proteomes" id="UP001156694">
    <property type="component" value="Unassembled WGS sequence"/>
</dbReference>
<accession>A0ABQ5VVI5</accession>
<sequence length="172" mass="18568">MVKALLCGAALFALVACETTTQNGGRPGDGTVVVRLSKYKQSKIEFRHLDAVNAVRQANGQTQVVLDAALNAAARGHAADMARQNRPWHFGSDGSSPYDRAANAGFAGVFEGENISETFEDDFTTLDVWMKEPLSRAVILDGQANAMGIGWHQEKSGKIWWVQVFGTAALTQ</sequence>
<keyword evidence="3" id="KW-1185">Reference proteome</keyword>